<dbReference type="InterPro" id="IPR036046">
    <property type="entry name" value="Acylphosphatase-like_dom_sf"/>
</dbReference>
<dbReference type="Gene3D" id="3.30.70.100">
    <property type="match status" value="1"/>
</dbReference>
<feature type="domain" description="BLUF" evidence="2">
    <location>
        <begin position="7"/>
        <end position="98"/>
    </location>
</feature>
<evidence type="ECO:0000256" key="1">
    <source>
        <dbReference type="SAM" id="MobiDB-lite"/>
    </source>
</evidence>
<dbReference type="GO" id="GO:0009882">
    <property type="term" value="F:blue light photoreceptor activity"/>
    <property type="evidence" value="ECO:0007669"/>
    <property type="project" value="InterPro"/>
</dbReference>
<organism evidence="3 4">
    <name type="scientific">Microbacterium maritypicum</name>
    <name type="common">Microbacterium liquefaciens</name>
    <dbReference type="NCBI Taxonomy" id="33918"/>
    <lineage>
        <taxon>Bacteria</taxon>
        <taxon>Bacillati</taxon>
        <taxon>Actinomycetota</taxon>
        <taxon>Actinomycetes</taxon>
        <taxon>Micrococcales</taxon>
        <taxon>Microbacteriaceae</taxon>
        <taxon>Microbacterium</taxon>
    </lineage>
</organism>
<feature type="region of interest" description="Disordered" evidence="1">
    <location>
        <begin position="152"/>
        <end position="174"/>
    </location>
</feature>
<sequence>MTEEHPLISLVYCSSATHPFDERELADLLAVSRSNNDARDVTGLLLYRDGEFVQILEGDRYDVEAVMASITADQRHTDVRILLEEPLHERRFEQWTMGYQKLDAPIAARSEGFRDSFDDLRMGERDMIGRALMELTMWFRVRESGAAIAEAVGVRPQPSSSTPKPETTVRSSAR</sequence>
<feature type="compositionally biased region" description="Polar residues" evidence="1">
    <location>
        <begin position="157"/>
        <end position="174"/>
    </location>
</feature>
<dbReference type="SUPFAM" id="SSF54975">
    <property type="entry name" value="Acylphosphatase/BLUF domain-like"/>
    <property type="match status" value="1"/>
</dbReference>
<accession>A0AAJ5VA76</accession>
<dbReference type="EMBL" id="CP118606">
    <property type="protein sequence ID" value="WEF20510.1"/>
    <property type="molecule type" value="Genomic_DNA"/>
</dbReference>
<reference evidence="3" key="1">
    <citation type="submission" date="2023-02" db="EMBL/GenBank/DDBJ databases">
        <title>Genome sequence of Microbacterium liquefaciens B1075.</title>
        <authorList>
            <person name="Cao J."/>
            <person name="Li X."/>
        </authorList>
    </citation>
    <scope>NUCLEOTIDE SEQUENCE</scope>
    <source>
        <strain evidence="3">B1075</strain>
    </source>
</reference>
<dbReference type="AlphaFoldDB" id="A0AAJ5VA76"/>
<evidence type="ECO:0000313" key="3">
    <source>
        <dbReference type="EMBL" id="WEF20510.1"/>
    </source>
</evidence>
<dbReference type="SMART" id="SM01034">
    <property type="entry name" value="BLUF"/>
    <property type="match status" value="1"/>
</dbReference>
<dbReference type="RefSeq" id="WP_275093035.1">
    <property type="nucleotide sequence ID" value="NZ_CP118606.1"/>
</dbReference>
<dbReference type="Pfam" id="PF04940">
    <property type="entry name" value="BLUF"/>
    <property type="match status" value="1"/>
</dbReference>
<proteinExistence type="predicted"/>
<dbReference type="InterPro" id="IPR007024">
    <property type="entry name" value="BLUF_domain"/>
</dbReference>
<evidence type="ECO:0000313" key="4">
    <source>
        <dbReference type="Proteomes" id="UP001214756"/>
    </source>
</evidence>
<name>A0AAJ5VA76_MICMQ</name>
<dbReference type="GO" id="GO:0071949">
    <property type="term" value="F:FAD binding"/>
    <property type="evidence" value="ECO:0007669"/>
    <property type="project" value="InterPro"/>
</dbReference>
<dbReference type="PROSITE" id="PS50925">
    <property type="entry name" value="BLUF"/>
    <property type="match status" value="1"/>
</dbReference>
<gene>
    <name evidence="3" type="ORF">PWF71_14635</name>
</gene>
<protein>
    <submittedName>
        <fullName evidence="3">BLUF domain-containing protein</fullName>
    </submittedName>
</protein>
<dbReference type="Proteomes" id="UP001214756">
    <property type="component" value="Chromosome"/>
</dbReference>
<evidence type="ECO:0000259" key="2">
    <source>
        <dbReference type="PROSITE" id="PS50925"/>
    </source>
</evidence>